<organism evidence="1 2">
    <name type="scientific">Akanthomyces lecanii RCEF 1005</name>
    <dbReference type="NCBI Taxonomy" id="1081108"/>
    <lineage>
        <taxon>Eukaryota</taxon>
        <taxon>Fungi</taxon>
        <taxon>Dikarya</taxon>
        <taxon>Ascomycota</taxon>
        <taxon>Pezizomycotina</taxon>
        <taxon>Sordariomycetes</taxon>
        <taxon>Hypocreomycetidae</taxon>
        <taxon>Hypocreales</taxon>
        <taxon>Cordycipitaceae</taxon>
        <taxon>Akanthomyces</taxon>
        <taxon>Cordyceps confragosa</taxon>
    </lineage>
</organism>
<protein>
    <submittedName>
        <fullName evidence="1">Uncharacterized protein</fullName>
    </submittedName>
</protein>
<dbReference type="STRING" id="1081108.A0A168CQ86"/>
<dbReference type="OrthoDB" id="432970at2759"/>
<comment type="caution">
    <text evidence="1">The sequence shown here is derived from an EMBL/GenBank/DDBJ whole genome shotgun (WGS) entry which is preliminary data.</text>
</comment>
<gene>
    <name evidence="1" type="ORF">LEL_08893</name>
</gene>
<sequence length="202" mass="22011">MADTAVYKLGLGALPPSDSCGTRRTLYGEFLHDGPKGSNLCIAADFLGFSLRQAITDYYDDGNHLESGDILRLGGQLIEALKPLRSFTRLASLPIESPPEVKLKHSVRCPTIKYCGRAPKGLQQGIATPFTRLDKGTWLLNRPQKDVYALLIDAYRLRVVDLYNLEGDAENDSLYGGASSGRGGFQRFLASVAALPGLLPPW</sequence>
<dbReference type="Proteomes" id="UP000076881">
    <property type="component" value="Unassembled WGS sequence"/>
</dbReference>
<evidence type="ECO:0000313" key="1">
    <source>
        <dbReference type="EMBL" id="OAA71658.1"/>
    </source>
</evidence>
<evidence type="ECO:0000313" key="2">
    <source>
        <dbReference type="Proteomes" id="UP000076881"/>
    </source>
</evidence>
<dbReference type="AlphaFoldDB" id="A0A168CQ86"/>
<keyword evidence="2" id="KW-1185">Reference proteome</keyword>
<reference evidence="1 2" key="1">
    <citation type="journal article" date="2016" name="Genome Biol. Evol.">
        <title>Divergent and convergent evolution of fungal pathogenicity.</title>
        <authorList>
            <person name="Shang Y."/>
            <person name="Xiao G."/>
            <person name="Zheng P."/>
            <person name="Cen K."/>
            <person name="Zhan S."/>
            <person name="Wang C."/>
        </authorList>
    </citation>
    <scope>NUCLEOTIDE SEQUENCE [LARGE SCALE GENOMIC DNA]</scope>
    <source>
        <strain evidence="1 2">RCEF 1005</strain>
    </source>
</reference>
<name>A0A168CQ86_CORDF</name>
<dbReference type="EMBL" id="AZHF01000008">
    <property type="protein sequence ID" value="OAA71658.1"/>
    <property type="molecule type" value="Genomic_DNA"/>
</dbReference>
<accession>A0A168CQ86</accession>
<proteinExistence type="predicted"/>